<evidence type="ECO:0000313" key="2">
    <source>
        <dbReference type="Proteomes" id="UP000177360"/>
    </source>
</evidence>
<name>A0A1G2E1P5_9BACT</name>
<dbReference type="Proteomes" id="UP000177360">
    <property type="component" value="Unassembled WGS sequence"/>
</dbReference>
<dbReference type="EMBL" id="MHLZ01000043">
    <property type="protein sequence ID" value="OGZ19171.1"/>
    <property type="molecule type" value="Genomic_DNA"/>
</dbReference>
<sequence length="90" mass="10457">MCFRLLLPPFVIIFDIIPRSVGVSENVFSFTPPSLRNYSKFAAEIWRKDQESLFLFGILYFKVIKYICYFGRSTIPAIAGIVDRWVGSHF</sequence>
<gene>
    <name evidence="1" type="ORF">A2626_00085</name>
</gene>
<accession>A0A1G2E1P5</accession>
<organism evidence="1 2">
    <name type="scientific">Candidatus Nealsonbacteria bacterium RIFCSPHIGHO2_01_FULL_38_55</name>
    <dbReference type="NCBI Taxonomy" id="1801664"/>
    <lineage>
        <taxon>Bacteria</taxon>
        <taxon>Candidatus Nealsoniibacteriota</taxon>
    </lineage>
</organism>
<evidence type="ECO:0000313" key="1">
    <source>
        <dbReference type="EMBL" id="OGZ19171.1"/>
    </source>
</evidence>
<protein>
    <submittedName>
        <fullName evidence="1">Uncharacterized protein</fullName>
    </submittedName>
</protein>
<proteinExistence type="predicted"/>
<reference evidence="1 2" key="1">
    <citation type="journal article" date="2016" name="Nat. Commun.">
        <title>Thousands of microbial genomes shed light on interconnected biogeochemical processes in an aquifer system.</title>
        <authorList>
            <person name="Anantharaman K."/>
            <person name="Brown C.T."/>
            <person name="Hug L.A."/>
            <person name="Sharon I."/>
            <person name="Castelle C.J."/>
            <person name="Probst A.J."/>
            <person name="Thomas B.C."/>
            <person name="Singh A."/>
            <person name="Wilkins M.J."/>
            <person name="Karaoz U."/>
            <person name="Brodie E.L."/>
            <person name="Williams K.H."/>
            <person name="Hubbard S.S."/>
            <person name="Banfield J.F."/>
        </authorList>
    </citation>
    <scope>NUCLEOTIDE SEQUENCE [LARGE SCALE GENOMIC DNA]</scope>
</reference>
<dbReference type="AlphaFoldDB" id="A0A1G2E1P5"/>
<comment type="caution">
    <text evidence="1">The sequence shown here is derived from an EMBL/GenBank/DDBJ whole genome shotgun (WGS) entry which is preliminary data.</text>
</comment>